<dbReference type="GeneID" id="11472505"/>
<keyword evidence="4" id="KW-0256">Endoplasmic reticulum</keyword>
<dbReference type="GO" id="GO:0030010">
    <property type="term" value="P:establishment of cell polarity"/>
    <property type="evidence" value="ECO:0007669"/>
    <property type="project" value="EnsemblFungi"/>
</dbReference>
<organism evidence="15 16">
    <name type="scientific">Eremothecium cymbalariae (strain CBS 270.75 / DBVPG 7215 / KCTC 17166 / NRRL Y-17582)</name>
    <name type="common">Yeast</name>
    <dbReference type="NCBI Taxonomy" id="931890"/>
    <lineage>
        <taxon>Eukaryota</taxon>
        <taxon>Fungi</taxon>
        <taxon>Dikarya</taxon>
        <taxon>Ascomycota</taxon>
        <taxon>Saccharomycotina</taxon>
        <taxon>Saccharomycetes</taxon>
        <taxon>Saccharomycetales</taxon>
        <taxon>Saccharomycetaceae</taxon>
        <taxon>Eremothecium</taxon>
    </lineage>
</organism>
<dbReference type="EMBL" id="CP002500">
    <property type="protein sequence ID" value="AET39345.1"/>
    <property type="molecule type" value="Genomic_DNA"/>
</dbReference>
<dbReference type="GO" id="GO:0032432">
    <property type="term" value="C:actin filament bundle"/>
    <property type="evidence" value="ECO:0007669"/>
    <property type="project" value="EnsemblFungi"/>
</dbReference>
<gene>
    <name evidence="15" type="ordered locus">Ecym_4282</name>
</gene>
<evidence type="ECO:0000256" key="9">
    <source>
        <dbReference type="ARBA" id="ARBA00023315"/>
    </source>
</evidence>
<dbReference type="OrthoDB" id="9909019at2759"/>
<feature type="transmembrane region" description="Helical" evidence="12">
    <location>
        <begin position="175"/>
        <end position="192"/>
    </location>
</feature>
<dbReference type="GO" id="GO:0030479">
    <property type="term" value="C:actin cortical patch"/>
    <property type="evidence" value="ECO:0007669"/>
    <property type="project" value="EnsemblFungi"/>
</dbReference>
<feature type="chain" id="PRO_5003510965" description="Palmitoyltransferase" evidence="13">
    <location>
        <begin position="19"/>
        <end position="340"/>
    </location>
</feature>
<dbReference type="InterPro" id="IPR001594">
    <property type="entry name" value="Palmitoyltrfase_DHHC"/>
</dbReference>
<keyword evidence="16" id="KW-1185">Reference proteome</keyword>
<comment type="catalytic activity">
    <reaction evidence="11 12">
        <text>L-cysteinyl-[protein] + hexadecanoyl-CoA = S-hexadecanoyl-L-cysteinyl-[protein] + CoA</text>
        <dbReference type="Rhea" id="RHEA:36683"/>
        <dbReference type="Rhea" id="RHEA-COMP:10131"/>
        <dbReference type="Rhea" id="RHEA-COMP:11032"/>
        <dbReference type="ChEBI" id="CHEBI:29950"/>
        <dbReference type="ChEBI" id="CHEBI:57287"/>
        <dbReference type="ChEBI" id="CHEBI:57379"/>
        <dbReference type="ChEBI" id="CHEBI:74151"/>
        <dbReference type="EC" id="2.3.1.225"/>
    </reaction>
</comment>
<feature type="transmembrane region" description="Helical" evidence="12">
    <location>
        <begin position="50"/>
        <end position="72"/>
    </location>
</feature>
<keyword evidence="8" id="KW-0449">Lipoprotein</keyword>
<dbReference type="EC" id="2.3.1.225" evidence="12"/>
<reference evidence="16" key="1">
    <citation type="journal article" date="2012" name="G3 (Bethesda)">
        <title>Pichia sorbitophila, an interspecies yeast hybrid reveals early steps of genome resolution following polyploidization.</title>
        <authorList>
            <person name="Leh Louis V."/>
            <person name="Despons L."/>
            <person name="Friedrich A."/>
            <person name="Martin T."/>
            <person name="Durrens P."/>
            <person name="Casaregola S."/>
            <person name="Neuveglise C."/>
            <person name="Fairhead C."/>
            <person name="Marck C."/>
            <person name="Cruz J.A."/>
            <person name="Straub M.L."/>
            <person name="Kugler V."/>
            <person name="Sacerdot C."/>
            <person name="Uzunov Z."/>
            <person name="Thierry A."/>
            <person name="Weiss S."/>
            <person name="Bleykasten C."/>
            <person name="De Montigny J."/>
            <person name="Jacques N."/>
            <person name="Jung P."/>
            <person name="Lemaire M."/>
            <person name="Mallet S."/>
            <person name="Morel G."/>
            <person name="Richard G.F."/>
            <person name="Sarkar A."/>
            <person name="Savel G."/>
            <person name="Schacherer J."/>
            <person name="Seret M.L."/>
            <person name="Talla E."/>
            <person name="Samson G."/>
            <person name="Jubin C."/>
            <person name="Poulain J."/>
            <person name="Vacherie B."/>
            <person name="Barbe V."/>
            <person name="Pelletier E."/>
            <person name="Sherman D.J."/>
            <person name="Westhof E."/>
            <person name="Weissenbach J."/>
            <person name="Baret P.V."/>
            <person name="Wincker P."/>
            <person name="Gaillardin C."/>
            <person name="Dujon B."/>
            <person name="Souciet J.L."/>
        </authorList>
    </citation>
    <scope>NUCLEOTIDE SEQUENCE [LARGE SCALE GENOMIC DNA]</scope>
    <source>
        <strain evidence="16">CBS 270.75 / DBVPG 7215 / KCTC 17166 / NRRL Y-17582</strain>
    </source>
</reference>
<dbReference type="GO" id="GO:0042144">
    <property type="term" value="P:vacuole fusion, non-autophagic"/>
    <property type="evidence" value="ECO:0007669"/>
    <property type="project" value="EnsemblFungi"/>
</dbReference>
<dbReference type="PANTHER" id="PTHR22883:SF489">
    <property type="entry name" value="PALMITOYLTRANSFERASE SWF1"/>
    <property type="match status" value="1"/>
</dbReference>
<evidence type="ECO:0000313" key="15">
    <source>
        <dbReference type="EMBL" id="AET39345.1"/>
    </source>
</evidence>
<evidence type="ECO:0000256" key="5">
    <source>
        <dbReference type="ARBA" id="ARBA00022989"/>
    </source>
</evidence>
<dbReference type="RefSeq" id="XP_003646162.1">
    <property type="nucleotide sequence ID" value="XM_003646114.1"/>
</dbReference>
<dbReference type="InterPro" id="IPR039859">
    <property type="entry name" value="PFA4/ZDH16/20/ERF2-like"/>
</dbReference>
<protein>
    <recommendedName>
        <fullName evidence="12">Palmitoyltransferase</fullName>
        <ecNumber evidence="12">2.3.1.225</ecNumber>
    </recommendedName>
</protein>
<keyword evidence="13" id="KW-0732">Signal</keyword>
<keyword evidence="7" id="KW-0564">Palmitate</keyword>
<evidence type="ECO:0000256" key="13">
    <source>
        <dbReference type="SAM" id="SignalP"/>
    </source>
</evidence>
<dbReference type="GO" id="GO:0005789">
    <property type="term" value="C:endoplasmic reticulum membrane"/>
    <property type="evidence" value="ECO:0007669"/>
    <property type="project" value="UniProtKB-SubCell"/>
</dbReference>
<evidence type="ECO:0000256" key="8">
    <source>
        <dbReference type="ARBA" id="ARBA00023288"/>
    </source>
</evidence>
<dbReference type="GO" id="GO:0019706">
    <property type="term" value="F:protein-cysteine S-palmitoyltransferase activity"/>
    <property type="evidence" value="ECO:0007669"/>
    <property type="project" value="UniProtKB-EC"/>
</dbReference>
<evidence type="ECO:0000259" key="14">
    <source>
        <dbReference type="Pfam" id="PF01529"/>
    </source>
</evidence>
<dbReference type="eggNOG" id="KOG1312">
    <property type="taxonomic scope" value="Eukaryota"/>
</dbReference>
<dbReference type="Pfam" id="PF01529">
    <property type="entry name" value="DHHC"/>
    <property type="match status" value="1"/>
</dbReference>
<dbReference type="PROSITE" id="PS50216">
    <property type="entry name" value="DHHC"/>
    <property type="match status" value="1"/>
</dbReference>
<dbReference type="OMA" id="STNAYDH"/>
<keyword evidence="6 12" id="KW-0472">Membrane</keyword>
<proteinExistence type="inferred from homology"/>
<evidence type="ECO:0000313" key="16">
    <source>
        <dbReference type="Proteomes" id="UP000006790"/>
    </source>
</evidence>
<accession>G8JTJ2</accession>
<keyword evidence="3 12" id="KW-0812">Transmembrane</keyword>
<dbReference type="PANTHER" id="PTHR22883">
    <property type="entry name" value="ZINC FINGER DHHC DOMAIN CONTAINING PROTEIN"/>
    <property type="match status" value="1"/>
</dbReference>
<dbReference type="InParanoid" id="G8JTJ2"/>
<dbReference type="KEGG" id="erc:Ecym_4282"/>
<comment type="similarity">
    <text evidence="10">Belongs to the DHHC palmitoyltransferase family. SWF1 subfamily.</text>
</comment>
<dbReference type="HOGENOM" id="CLU_042181_2_0_1"/>
<evidence type="ECO:0000256" key="12">
    <source>
        <dbReference type="RuleBase" id="RU079119"/>
    </source>
</evidence>
<dbReference type="AlphaFoldDB" id="G8JTJ2"/>
<name>G8JTJ2_ERECY</name>
<dbReference type="GO" id="GO:0030866">
    <property type="term" value="P:cortical actin cytoskeleton organization"/>
    <property type="evidence" value="ECO:0007669"/>
    <property type="project" value="EnsemblFungi"/>
</dbReference>
<evidence type="ECO:0000256" key="6">
    <source>
        <dbReference type="ARBA" id="ARBA00023136"/>
    </source>
</evidence>
<dbReference type="GO" id="GO:0005794">
    <property type="term" value="C:Golgi apparatus"/>
    <property type="evidence" value="ECO:0007669"/>
    <property type="project" value="TreeGrafter"/>
</dbReference>
<keyword evidence="9 12" id="KW-0012">Acyltransferase</keyword>
<comment type="subcellular location">
    <subcellularLocation>
        <location evidence="1">Endoplasmic reticulum membrane</location>
        <topology evidence="1">Multi-pass membrane protein</topology>
    </subcellularLocation>
</comment>
<evidence type="ECO:0000256" key="3">
    <source>
        <dbReference type="ARBA" id="ARBA00022692"/>
    </source>
</evidence>
<evidence type="ECO:0000256" key="1">
    <source>
        <dbReference type="ARBA" id="ARBA00004477"/>
    </source>
</evidence>
<keyword evidence="2 12" id="KW-0808">Transferase</keyword>
<evidence type="ECO:0000256" key="4">
    <source>
        <dbReference type="ARBA" id="ARBA00022824"/>
    </source>
</evidence>
<evidence type="ECO:0000256" key="10">
    <source>
        <dbReference type="ARBA" id="ARBA00038463"/>
    </source>
</evidence>
<evidence type="ECO:0000256" key="7">
    <source>
        <dbReference type="ARBA" id="ARBA00023139"/>
    </source>
</evidence>
<keyword evidence="5 12" id="KW-1133">Transmembrane helix</keyword>
<comment type="domain">
    <text evidence="12">The DHHC domain is required for palmitoyltransferase activity.</text>
</comment>
<evidence type="ECO:0000256" key="2">
    <source>
        <dbReference type="ARBA" id="ARBA00022679"/>
    </source>
</evidence>
<dbReference type="Proteomes" id="UP000006790">
    <property type="component" value="Chromosome 4"/>
</dbReference>
<dbReference type="GO" id="GO:0017157">
    <property type="term" value="P:regulation of exocytosis"/>
    <property type="evidence" value="ECO:0007669"/>
    <property type="project" value="EnsemblFungi"/>
</dbReference>
<dbReference type="FunCoup" id="G8JTJ2">
    <property type="interactions" value="34"/>
</dbReference>
<dbReference type="GO" id="GO:0006612">
    <property type="term" value="P:protein targeting to membrane"/>
    <property type="evidence" value="ECO:0007669"/>
    <property type="project" value="TreeGrafter"/>
</dbReference>
<dbReference type="STRING" id="931890.G8JTJ2"/>
<sequence>MSMLVVLWLLALCQIVLVLVSPLFKSWQPFRWYYAAVFRPLFRQEEEYKWKYWLVPAFYTGIYIYCSFVFYVHVYGEIRSGLYTLEARCLPVVLALPLLSGYYTIVTSPHDTITYVGPEIPFDGIIFHDNIVCRSCRLKKAARSKHCSICGRCILVADHHCVWLNNCIGLGNYQYFYLFLLSNCSMLSYATIRLSSVAPSGLWRSNKSFLSLMILVCCFAVISISFTYMQFALVRDGMTTNEKDKWYTIHKLMRNEQLLKLNNDCKFYIRIKNSPTPSSHTSTSTRTTHYQYEYYSTNPYDPKTYSLSDTSYHVVNSYQDIPNIYDRCSFWQNLKQRCVL</sequence>
<feature type="transmembrane region" description="Helical" evidence="12">
    <location>
        <begin position="212"/>
        <end position="234"/>
    </location>
</feature>
<feature type="domain" description="Palmitoyltransferase DHHC" evidence="14">
    <location>
        <begin position="129"/>
        <end position="246"/>
    </location>
</feature>
<evidence type="ECO:0000256" key="11">
    <source>
        <dbReference type="ARBA" id="ARBA00048048"/>
    </source>
</evidence>
<feature type="signal peptide" evidence="13">
    <location>
        <begin position="1"/>
        <end position="18"/>
    </location>
</feature>